<evidence type="ECO:0000256" key="6">
    <source>
        <dbReference type="ARBA" id="ARBA00022989"/>
    </source>
</evidence>
<dbReference type="FunCoup" id="A0A200PS35">
    <property type="interactions" value="367"/>
</dbReference>
<evidence type="ECO:0000313" key="15">
    <source>
        <dbReference type="Proteomes" id="UP000195402"/>
    </source>
</evidence>
<comment type="caution">
    <text evidence="14">The sequence shown here is derived from an EMBL/GenBank/DDBJ whole genome shotgun (WGS) entry which is preliminary data.</text>
</comment>
<keyword evidence="4 13" id="KW-0812">Transmembrane</keyword>
<evidence type="ECO:0000256" key="1">
    <source>
        <dbReference type="ARBA" id="ARBA00004370"/>
    </source>
</evidence>
<keyword evidence="12" id="KW-0175">Coiled coil</keyword>
<comment type="cofactor">
    <cofactor evidence="10">
        <name>heme</name>
        <dbReference type="ChEBI" id="CHEBI:30413"/>
    </cofactor>
</comment>
<dbReference type="EMBL" id="MVGT01004225">
    <property type="protein sequence ID" value="OVA01010.1"/>
    <property type="molecule type" value="Genomic_DNA"/>
</dbReference>
<evidence type="ECO:0000313" key="14">
    <source>
        <dbReference type="EMBL" id="OVA01010.1"/>
    </source>
</evidence>
<feature type="binding site" description="axial binding residue" evidence="10">
    <location>
        <position position="440"/>
    </location>
    <ligand>
        <name>heme</name>
        <dbReference type="ChEBI" id="CHEBI:30413"/>
    </ligand>
    <ligandPart>
        <name>Fe</name>
        <dbReference type="ChEBI" id="CHEBI:18248"/>
    </ligandPart>
</feature>
<dbReference type="InterPro" id="IPR036396">
    <property type="entry name" value="Cyt_P450_sf"/>
</dbReference>
<dbReference type="OMA" id="IVWASYG"/>
<comment type="similarity">
    <text evidence="11">Belongs to the cytochrome P450 family.</text>
</comment>
<evidence type="ECO:0000256" key="10">
    <source>
        <dbReference type="PIRSR" id="PIRSR602401-1"/>
    </source>
</evidence>
<dbReference type="AlphaFoldDB" id="A0A200PS35"/>
<evidence type="ECO:0000256" key="4">
    <source>
        <dbReference type="ARBA" id="ARBA00022692"/>
    </source>
</evidence>
<evidence type="ECO:0000256" key="5">
    <source>
        <dbReference type="ARBA" id="ARBA00022723"/>
    </source>
</evidence>
<organism evidence="14 15">
    <name type="scientific">Macleaya cordata</name>
    <name type="common">Five-seeded plume-poppy</name>
    <name type="synonym">Bocconia cordata</name>
    <dbReference type="NCBI Taxonomy" id="56857"/>
    <lineage>
        <taxon>Eukaryota</taxon>
        <taxon>Viridiplantae</taxon>
        <taxon>Streptophyta</taxon>
        <taxon>Embryophyta</taxon>
        <taxon>Tracheophyta</taxon>
        <taxon>Spermatophyta</taxon>
        <taxon>Magnoliopsida</taxon>
        <taxon>Ranunculales</taxon>
        <taxon>Papaveraceae</taxon>
        <taxon>Papaveroideae</taxon>
        <taxon>Macleaya</taxon>
    </lineage>
</organism>
<dbReference type="CDD" id="cd20653">
    <property type="entry name" value="CYP81"/>
    <property type="match status" value="1"/>
</dbReference>
<dbReference type="GO" id="GO:0016020">
    <property type="term" value="C:membrane"/>
    <property type="evidence" value="ECO:0007669"/>
    <property type="project" value="UniProtKB-SubCell"/>
</dbReference>
<dbReference type="InterPro" id="IPR050651">
    <property type="entry name" value="Plant_Cytochrome_P450_Monoox"/>
</dbReference>
<keyword evidence="11" id="KW-0503">Monooxygenase</keyword>
<evidence type="ECO:0000256" key="3">
    <source>
        <dbReference type="ARBA" id="ARBA00022617"/>
    </source>
</evidence>
<keyword evidence="7 11" id="KW-0560">Oxidoreductase</keyword>
<keyword evidence="3 10" id="KW-0349">Heme</keyword>
<evidence type="ECO:0000256" key="2">
    <source>
        <dbReference type="ARBA" id="ARBA00004913"/>
    </source>
</evidence>
<feature type="transmembrane region" description="Helical" evidence="13">
    <location>
        <begin position="225"/>
        <end position="244"/>
    </location>
</feature>
<sequence>MDTSYYLFLFFFLPLFVLSTALLLIIHNNKKKKKNLPPSPSNSLPIIGHLLLLKNPLYRTLATISDQYGPIMFLRFGSKPLLVVSSPSLADECLTKNDVVFANRPRLLIGKHLGYNFTTLAWAPYGHHWRNLRRITTLEIFSSNRLQMFSNIRAHEVRSMIQRLISQSNKTDDGGYEYRTVEMKSTFLEMTLNIMMMMIAGKRYYGEGKKEEEAKRFTEILKDFFAFGGSTSILDFLGVLRWVGYKGIEKKIIRLKERRDEFLQELIEERRRLRKSSTKNADNDEEERKRKIMIDVILSAGADTSAGTMEWAMSLLLNNPEVLKKAQAEIYTQVGRDRLVDDSDLTKLPYLHAIIIETLRMYPPSPLLAPHESSEDCIVGGYRIPRGTMLLVNLWAIQNDPKLWDEPSKFRPERFEGVLEKGGSREGFKLMPFGSGRRGCPGEGMAMRVVGLALGVLIQCLEWERMNVEELVDMTEGIGITLPKAQPLQAKFRPLPAILNLLSQL</sequence>
<comment type="subcellular location">
    <subcellularLocation>
        <location evidence="1">Membrane</location>
    </subcellularLocation>
</comment>
<evidence type="ECO:0000256" key="9">
    <source>
        <dbReference type="ARBA" id="ARBA00023136"/>
    </source>
</evidence>
<evidence type="ECO:0000256" key="12">
    <source>
        <dbReference type="SAM" id="Coils"/>
    </source>
</evidence>
<dbReference type="PANTHER" id="PTHR47947:SF3">
    <property type="entry name" value="CYTOCHROME P450 81D1-LIKE"/>
    <property type="match status" value="1"/>
</dbReference>
<dbReference type="PRINTS" id="PR00385">
    <property type="entry name" value="P450"/>
</dbReference>
<keyword evidence="9 13" id="KW-0472">Membrane</keyword>
<gene>
    <name evidence="14" type="ORF">BVC80_8693g22</name>
</gene>
<keyword evidence="8 10" id="KW-0408">Iron</keyword>
<dbReference type="GO" id="GO:0004497">
    <property type="term" value="F:monooxygenase activity"/>
    <property type="evidence" value="ECO:0007669"/>
    <property type="project" value="UniProtKB-KW"/>
</dbReference>
<evidence type="ECO:0000256" key="7">
    <source>
        <dbReference type="ARBA" id="ARBA00023002"/>
    </source>
</evidence>
<dbReference type="GO" id="GO:0016705">
    <property type="term" value="F:oxidoreductase activity, acting on paired donors, with incorporation or reduction of molecular oxygen"/>
    <property type="evidence" value="ECO:0007669"/>
    <property type="project" value="InterPro"/>
</dbReference>
<keyword evidence="6 13" id="KW-1133">Transmembrane helix</keyword>
<reference evidence="14 15" key="1">
    <citation type="journal article" date="2017" name="Mol. Plant">
        <title>The Genome of Medicinal Plant Macleaya cordata Provides New Insights into Benzylisoquinoline Alkaloids Metabolism.</title>
        <authorList>
            <person name="Liu X."/>
            <person name="Liu Y."/>
            <person name="Huang P."/>
            <person name="Ma Y."/>
            <person name="Qing Z."/>
            <person name="Tang Q."/>
            <person name="Cao H."/>
            <person name="Cheng P."/>
            <person name="Zheng Y."/>
            <person name="Yuan Z."/>
            <person name="Zhou Y."/>
            <person name="Liu J."/>
            <person name="Tang Z."/>
            <person name="Zhuo Y."/>
            <person name="Zhang Y."/>
            <person name="Yu L."/>
            <person name="Huang J."/>
            <person name="Yang P."/>
            <person name="Peng Q."/>
            <person name="Zhang J."/>
            <person name="Jiang W."/>
            <person name="Zhang Z."/>
            <person name="Lin K."/>
            <person name="Ro D.K."/>
            <person name="Chen X."/>
            <person name="Xiong X."/>
            <person name="Shang Y."/>
            <person name="Huang S."/>
            <person name="Zeng J."/>
        </authorList>
    </citation>
    <scope>NUCLEOTIDE SEQUENCE [LARGE SCALE GENOMIC DNA]</scope>
    <source>
        <strain evidence="15">cv. BLH2017</strain>
        <tissue evidence="14">Root</tissue>
    </source>
</reference>
<keyword evidence="15" id="KW-1185">Reference proteome</keyword>
<feature type="transmembrane region" description="Helical" evidence="13">
    <location>
        <begin position="6"/>
        <end position="26"/>
    </location>
</feature>
<dbReference type="STRING" id="56857.A0A200PS35"/>
<dbReference type="PROSITE" id="PS00086">
    <property type="entry name" value="CYTOCHROME_P450"/>
    <property type="match status" value="1"/>
</dbReference>
<dbReference type="InterPro" id="IPR002401">
    <property type="entry name" value="Cyt_P450_E_grp-I"/>
</dbReference>
<dbReference type="SUPFAM" id="SSF48264">
    <property type="entry name" value="Cytochrome P450"/>
    <property type="match status" value="1"/>
</dbReference>
<keyword evidence="5 10" id="KW-0479">Metal-binding</keyword>
<dbReference type="Pfam" id="PF00067">
    <property type="entry name" value="p450"/>
    <property type="match status" value="1"/>
</dbReference>
<dbReference type="Gene3D" id="1.10.630.10">
    <property type="entry name" value="Cytochrome P450"/>
    <property type="match status" value="1"/>
</dbReference>
<name>A0A200PS35_MACCD</name>
<dbReference type="Proteomes" id="UP000195402">
    <property type="component" value="Unassembled WGS sequence"/>
</dbReference>
<dbReference type="OrthoDB" id="2789670at2759"/>
<dbReference type="InterPro" id="IPR001128">
    <property type="entry name" value="Cyt_P450"/>
</dbReference>
<evidence type="ECO:0000256" key="8">
    <source>
        <dbReference type="ARBA" id="ARBA00023004"/>
    </source>
</evidence>
<dbReference type="GO" id="GO:0005506">
    <property type="term" value="F:iron ion binding"/>
    <property type="evidence" value="ECO:0007669"/>
    <property type="project" value="InterPro"/>
</dbReference>
<feature type="coiled-coil region" evidence="12">
    <location>
        <begin position="245"/>
        <end position="272"/>
    </location>
</feature>
<dbReference type="InParanoid" id="A0A200PS35"/>
<accession>A0A200PS35</accession>
<evidence type="ECO:0000256" key="11">
    <source>
        <dbReference type="RuleBase" id="RU000461"/>
    </source>
</evidence>
<dbReference type="FunFam" id="1.10.630.10:FF:000026">
    <property type="entry name" value="Cytochrome P450 82C4"/>
    <property type="match status" value="1"/>
</dbReference>
<proteinExistence type="inferred from homology"/>
<dbReference type="GO" id="GO:0020037">
    <property type="term" value="F:heme binding"/>
    <property type="evidence" value="ECO:0007669"/>
    <property type="project" value="InterPro"/>
</dbReference>
<evidence type="ECO:0000256" key="13">
    <source>
        <dbReference type="SAM" id="Phobius"/>
    </source>
</evidence>
<comment type="pathway">
    <text evidence="2">Alkaloid biosynthesis.</text>
</comment>
<dbReference type="PRINTS" id="PR00463">
    <property type="entry name" value="EP450I"/>
</dbReference>
<dbReference type="PANTHER" id="PTHR47947">
    <property type="entry name" value="CYTOCHROME P450 82C3-RELATED"/>
    <property type="match status" value="1"/>
</dbReference>
<dbReference type="GO" id="GO:0033075">
    <property type="term" value="P:isoquinoline alkaloid biosynthetic process"/>
    <property type="evidence" value="ECO:0007669"/>
    <property type="project" value="UniProtKB-ARBA"/>
</dbReference>
<dbReference type="InterPro" id="IPR017972">
    <property type="entry name" value="Cyt_P450_CS"/>
</dbReference>
<protein>
    <submittedName>
        <fullName evidence="14">Cytochrome P450</fullName>
    </submittedName>
</protein>